<dbReference type="PANTHER" id="PTHR15468">
    <property type="entry name" value="ZNF185"/>
    <property type="match status" value="1"/>
</dbReference>
<feature type="compositionally biased region" description="Basic and acidic residues" evidence="1">
    <location>
        <begin position="140"/>
        <end position="150"/>
    </location>
</feature>
<dbReference type="RefSeq" id="XP_050928176.1">
    <property type="nucleotide sequence ID" value="XM_051072219.1"/>
</dbReference>
<evidence type="ECO:0000313" key="3">
    <source>
        <dbReference type="RefSeq" id="XP_050928176.1"/>
    </source>
</evidence>
<dbReference type="InterPro" id="IPR052621">
    <property type="entry name" value="Cell_Prolif/Cornif_Regul"/>
</dbReference>
<evidence type="ECO:0000313" key="2">
    <source>
        <dbReference type="Proteomes" id="UP000694890"/>
    </source>
</evidence>
<accession>A0AAJ8B9F3</accession>
<evidence type="ECO:0000256" key="1">
    <source>
        <dbReference type="SAM" id="MobiDB-lite"/>
    </source>
</evidence>
<feature type="compositionally biased region" description="Low complexity" evidence="1">
    <location>
        <begin position="221"/>
        <end position="230"/>
    </location>
</feature>
<name>A0AAJ8B9F3_LATCA</name>
<dbReference type="CTD" id="7739"/>
<protein>
    <submittedName>
        <fullName evidence="3">Zinc finger protein 185</fullName>
    </submittedName>
</protein>
<feature type="compositionally biased region" description="Low complexity" evidence="1">
    <location>
        <begin position="100"/>
        <end position="111"/>
    </location>
</feature>
<feature type="compositionally biased region" description="Basic and acidic residues" evidence="1">
    <location>
        <begin position="257"/>
        <end position="282"/>
    </location>
</feature>
<dbReference type="KEGG" id="lcf:127142697"/>
<feature type="region of interest" description="Disordered" evidence="1">
    <location>
        <begin position="202"/>
        <end position="303"/>
    </location>
</feature>
<feature type="compositionally biased region" description="Low complexity" evidence="1">
    <location>
        <begin position="245"/>
        <end position="256"/>
    </location>
</feature>
<dbReference type="PANTHER" id="PTHR15468:SF2">
    <property type="entry name" value="ZINC FINGER PROTEIN 185"/>
    <property type="match status" value="1"/>
</dbReference>
<organism evidence="2 3">
    <name type="scientific">Lates calcarifer</name>
    <name type="common">Barramundi</name>
    <name type="synonym">Holocentrus calcarifer</name>
    <dbReference type="NCBI Taxonomy" id="8187"/>
    <lineage>
        <taxon>Eukaryota</taxon>
        <taxon>Metazoa</taxon>
        <taxon>Chordata</taxon>
        <taxon>Craniata</taxon>
        <taxon>Vertebrata</taxon>
        <taxon>Euteleostomi</taxon>
        <taxon>Actinopterygii</taxon>
        <taxon>Neopterygii</taxon>
        <taxon>Teleostei</taxon>
        <taxon>Neoteleostei</taxon>
        <taxon>Acanthomorphata</taxon>
        <taxon>Carangaria</taxon>
        <taxon>Carangaria incertae sedis</taxon>
        <taxon>Centropomidae</taxon>
        <taxon>Lates</taxon>
    </lineage>
</organism>
<gene>
    <name evidence="3" type="primary">znf185</name>
</gene>
<sequence length="303" mass="32460">MSNEGDRATVFRTTKVRTKLKGDGSWLQPRSEPQAETEEVKPWLAEVRAGRLNGAPVEETSPVSSPTKPTLAPKPDTERPPTSGYLIRGVFTKLENNPASSSTSNGFSGTTQLNKKPSESYKRIAPHTVRPASENQEGQLSHEEQEKRTEAASSVLKKSAVKQRSYVLSAAKKYESKEKAPDTSLVNSSVSFVAKRVEIIDDDESATTPAPASSPSPSPVAPVTAVASAPKPKPRKIADSSVKTAADVAVDEPVAPKVEETTPEPVKEDPAPVSVTEKDPFEGMKPGCTKVATPLPELRPRVC</sequence>
<reference evidence="3" key="1">
    <citation type="submission" date="2025-08" db="UniProtKB">
        <authorList>
            <consortium name="RefSeq"/>
        </authorList>
    </citation>
    <scope>IDENTIFICATION</scope>
    <source>
        <tissue evidence="3">Brain</tissue>
    </source>
</reference>
<feature type="region of interest" description="Disordered" evidence="1">
    <location>
        <begin position="1"/>
        <end position="161"/>
    </location>
</feature>
<dbReference type="GeneID" id="127142697"/>
<proteinExistence type="predicted"/>
<dbReference type="Proteomes" id="UP000694890">
    <property type="component" value="Linkage group LG8"/>
</dbReference>
<dbReference type="AlphaFoldDB" id="A0AAJ8B9F3"/>